<evidence type="ECO:0000313" key="1">
    <source>
        <dbReference type="EMBL" id="KAI5682821.1"/>
    </source>
</evidence>
<dbReference type="EMBL" id="CM044701">
    <property type="protein sequence ID" value="KAI5682821.1"/>
    <property type="molecule type" value="Genomic_DNA"/>
</dbReference>
<organism evidence="1 2">
    <name type="scientific">Catharanthus roseus</name>
    <name type="common">Madagascar periwinkle</name>
    <name type="synonym">Vinca rosea</name>
    <dbReference type="NCBI Taxonomy" id="4058"/>
    <lineage>
        <taxon>Eukaryota</taxon>
        <taxon>Viridiplantae</taxon>
        <taxon>Streptophyta</taxon>
        <taxon>Embryophyta</taxon>
        <taxon>Tracheophyta</taxon>
        <taxon>Spermatophyta</taxon>
        <taxon>Magnoliopsida</taxon>
        <taxon>eudicotyledons</taxon>
        <taxon>Gunneridae</taxon>
        <taxon>Pentapetalae</taxon>
        <taxon>asterids</taxon>
        <taxon>lamiids</taxon>
        <taxon>Gentianales</taxon>
        <taxon>Apocynaceae</taxon>
        <taxon>Rauvolfioideae</taxon>
        <taxon>Vinceae</taxon>
        <taxon>Catharanthinae</taxon>
        <taxon>Catharanthus</taxon>
    </lineage>
</organism>
<comment type="caution">
    <text evidence="1">The sequence shown here is derived from an EMBL/GenBank/DDBJ whole genome shotgun (WGS) entry which is preliminary data.</text>
</comment>
<reference evidence="2" key="1">
    <citation type="journal article" date="2023" name="Nat. Plants">
        <title>Single-cell RNA sequencing provides a high-resolution roadmap for understanding the multicellular compartmentation of specialized metabolism.</title>
        <authorList>
            <person name="Sun S."/>
            <person name="Shen X."/>
            <person name="Li Y."/>
            <person name="Li Y."/>
            <person name="Wang S."/>
            <person name="Li R."/>
            <person name="Zhang H."/>
            <person name="Shen G."/>
            <person name="Guo B."/>
            <person name="Wei J."/>
            <person name="Xu J."/>
            <person name="St-Pierre B."/>
            <person name="Chen S."/>
            <person name="Sun C."/>
        </authorList>
    </citation>
    <scope>NUCLEOTIDE SEQUENCE [LARGE SCALE GENOMIC DNA]</scope>
</reference>
<sequence length="243" mass="27724">MKVTPIPQIQETGATGPDESESYFLLKHEIRQEPCSELGQPAREPCLALEMQLEPSSMEMEIQKPMVMEKHAEISSANRSYRRSMLDLKRNRSSSASPYARPSYSQSENRRQHPSISPVIKETNEMGNIQTLEERNRDTAQGMMIQKDHLISNCQPNEACVDKPLKSLSSSSSTQREPNPALGFLPVDTLRKLAKVNGLTGYSKLKKEELLKILREKSRGVDWLRSRWEQNLVIQSRRIQAFV</sequence>
<dbReference type="Proteomes" id="UP001060085">
    <property type="component" value="Linkage Group LG01"/>
</dbReference>
<proteinExistence type="predicted"/>
<protein>
    <submittedName>
        <fullName evidence="1">Uncharacterized protein</fullName>
    </submittedName>
</protein>
<name>A0ACC0CD03_CATRO</name>
<gene>
    <name evidence="1" type="ORF">M9H77_04049</name>
</gene>
<accession>A0ACC0CD03</accession>
<evidence type="ECO:0000313" key="2">
    <source>
        <dbReference type="Proteomes" id="UP001060085"/>
    </source>
</evidence>
<keyword evidence="2" id="KW-1185">Reference proteome</keyword>